<evidence type="ECO:0000313" key="3">
    <source>
        <dbReference type="Proteomes" id="UP000464495"/>
    </source>
</evidence>
<dbReference type="KEGG" id="amaq:GO499_18900"/>
<keyword evidence="2" id="KW-0418">Kinase</keyword>
<name>A0A6P1T5Y9_9RHOB</name>
<dbReference type="Proteomes" id="UP000464495">
    <property type="component" value="Chromosome"/>
</dbReference>
<dbReference type="InterPro" id="IPR011104">
    <property type="entry name" value="Hpr_kin/Pase_C"/>
</dbReference>
<keyword evidence="3" id="KW-1185">Reference proteome</keyword>
<dbReference type="AlphaFoldDB" id="A0A6P1T5Y9"/>
<dbReference type="SUPFAM" id="SSF53795">
    <property type="entry name" value="PEP carboxykinase-like"/>
    <property type="match status" value="1"/>
</dbReference>
<proteinExistence type="predicted"/>
<reference evidence="2 3" key="1">
    <citation type="submission" date="2019-12" db="EMBL/GenBank/DDBJ databases">
        <title>Complete genome sequence of Algicella marina strain 9Alg 56(T) isolated from the red alga Tichocarpus crinitus.</title>
        <authorList>
            <person name="Kim S.-G."/>
            <person name="Nedashkovskaya O.I."/>
        </authorList>
    </citation>
    <scope>NUCLEOTIDE SEQUENCE [LARGE SCALE GENOMIC DNA]</scope>
    <source>
        <strain evidence="2 3">9Alg 56</strain>
    </source>
</reference>
<feature type="domain" description="HPr kinase/phosphorylase C-terminal" evidence="1">
    <location>
        <begin position="3"/>
        <end position="85"/>
    </location>
</feature>
<protein>
    <submittedName>
        <fullName evidence="2">Serine kinase</fullName>
    </submittedName>
</protein>
<dbReference type="EMBL" id="CP046620">
    <property type="protein sequence ID" value="QHQ37100.1"/>
    <property type="molecule type" value="Genomic_DNA"/>
</dbReference>
<gene>
    <name evidence="2" type="ORF">GO499_18900</name>
</gene>
<dbReference type="GO" id="GO:0000155">
    <property type="term" value="F:phosphorelay sensor kinase activity"/>
    <property type="evidence" value="ECO:0007669"/>
    <property type="project" value="InterPro"/>
</dbReference>
<dbReference type="RefSeq" id="WP_161863641.1">
    <property type="nucleotide sequence ID" value="NZ_CP046620.1"/>
</dbReference>
<organism evidence="2 3">
    <name type="scientific">Algicella marina</name>
    <dbReference type="NCBI Taxonomy" id="2683284"/>
    <lineage>
        <taxon>Bacteria</taxon>
        <taxon>Pseudomonadati</taxon>
        <taxon>Pseudomonadota</taxon>
        <taxon>Alphaproteobacteria</taxon>
        <taxon>Rhodobacterales</taxon>
        <taxon>Paracoccaceae</taxon>
        <taxon>Algicella</taxon>
    </lineage>
</organism>
<dbReference type="Gene3D" id="3.40.50.300">
    <property type="entry name" value="P-loop containing nucleotide triphosphate hydrolases"/>
    <property type="match status" value="1"/>
</dbReference>
<accession>A0A6P1T5Y9</accession>
<dbReference type="Pfam" id="PF07475">
    <property type="entry name" value="Hpr_kinase_C"/>
    <property type="match status" value="1"/>
</dbReference>
<keyword evidence="2" id="KW-0808">Transferase</keyword>
<evidence type="ECO:0000259" key="1">
    <source>
        <dbReference type="Pfam" id="PF07475"/>
    </source>
</evidence>
<dbReference type="InterPro" id="IPR027417">
    <property type="entry name" value="P-loop_NTPase"/>
</dbReference>
<dbReference type="GO" id="GO:0006109">
    <property type="term" value="P:regulation of carbohydrate metabolic process"/>
    <property type="evidence" value="ECO:0007669"/>
    <property type="project" value="InterPro"/>
</dbReference>
<evidence type="ECO:0000313" key="2">
    <source>
        <dbReference type="EMBL" id="QHQ37100.1"/>
    </source>
</evidence>
<sequence length="151" mass="15622">MTTERLHASAVAFGDRAVLILGPSGSGKSSLALELMALGAELIGDDQILAEDGRLSPAPGLEGLIEARGVGILRLPHKSGVKAVLAVDMGRAADARLPALQHFCLTSACLPLIAGKLNPTLSSVIRVGVNSAESFPLYDDPGIGQENDTER</sequence>
<dbReference type="GO" id="GO:0005524">
    <property type="term" value="F:ATP binding"/>
    <property type="evidence" value="ECO:0007669"/>
    <property type="project" value="InterPro"/>
</dbReference>